<keyword evidence="3" id="KW-1185">Reference proteome</keyword>
<proteinExistence type="predicted"/>
<reference evidence="3" key="2">
    <citation type="submission" date="2015-01" db="EMBL/GenBank/DDBJ databases">
        <title>Evolutionary Origins and Diversification of the Mycorrhizal Mutualists.</title>
        <authorList>
            <consortium name="DOE Joint Genome Institute"/>
            <consortium name="Mycorrhizal Genomics Consortium"/>
            <person name="Kohler A."/>
            <person name="Kuo A."/>
            <person name="Nagy L.G."/>
            <person name="Floudas D."/>
            <person name="Copeland A."/>
            <person name="Barry K.W."/>
            <person name="Cichocki N."/>
            <person name="Veneault-Fourrey C."/>
            <person name="LaButti K."/>
            <person name="Lindquist E.A."/>
            <person name="Lipzen A."/>
            <person name="Lundell T."/>
            <person name="Morin E."/>
            <person name="Murat C."/>
            <person name="Riley R."/>
            <person name="Ohm R."/>
            <person name="Sun H."/>
            <person name="Tunlid A."/>
            <person name="Henrissat B."/>
            <person name="Grigoriev I.V."/>
            <person name="Hibbett D.S."/>
            <person name="Martin F."/>
        </authorList>
    </citation>
    <scope>NUCLEOTIDE SEQUENCE [LARGE SCALE GENOMIC DNA]</scope>
    <source>
        <strain evidence="3">h7</strain>
    </source>
</reference>
<evidence type="ECO:0000313" key="2">
    <source>
        <dbReference type="EMBL" id="KIM41929.1"/>
    </source>
</evidence>
<gene>
    <name evidence="2" type="ORF">M413DRAFT_141050</name>
</gene>
<dbReference type="AlphaFoldDB" id="A0A0C3CCF0"/>
<name>A0A0C3CCF0_HEBCY</name>
<dbReference type="STRING" id="686832.A0A0C3CCF0"/>
<accession>A0A0C3CCF0</accession>
<feature type="domain" description="BBC1/AIM3 cysteine proteinase-fold" evidence="1">
    <location>
        <begin position="94"/>
        <end position="290"/>
    </location>
</feature>
<sequence length="333" mass="36984">MTTHGSAALDLAHYFSPTIPWTNAWYNASGVPSIPPPLVGNNHHTYTSAWKTRGSNKTTHIGVFFSDLSVFWGTVDFTTTAPEDQSQVQRSAAYLSPPKPLPRDALIHAHETYGDTIALYAESFLGSGQYCARGECWDLANESLKYFSDYDYIPMPIPSISRTHGHLIFEGKASNGGREQVGRWRGGDDRIRRGDIVEWRKVKIAMKAAPRGSFYTLGDPDHTAIIVSDCVPSTSPKDAASLSPSEVGVIAVIEQSQGQLPERREYDLSCLEEGEIWIYRPIGMKAYLGVSDITAVPPERCEGLQRLLNCTLKRNTQKKNLFYIHVLKVIYSG</sequence>
<dbReference type="Proteomes" id="UP000053424">
    <property type="component" value="Unassembled WGS sequence"/>
</dbReference>
<organism evidence="2 3">
    <name type="scientific">Hebeloma cylindrosporum</name>
    <dbReference type="NCBI Taxonomy" id="76867"/>
    <lineage>
        <taxon>Eukaryota</taxon>
        <taxon>Fungi</taxon>
        <taxon>Dikarya</taxon>
        <taxon>Basidiomycota</taxon>
        <taxon>Agaricomycotina</taxon>
        <taxon>Agaricomycetes</taxon>
        <taxon>Agaricomycetidae</taxon>
        <taxon>Agaricales</taxon>
        <taxon>Agaricineae</taxon>
        <taxon>Hymenogastraceae</taxon>
        <taxon>Hebeloma</taxon>
    </lineage>
</organism>
<evidence type="ECO:0000259" key="1">
    <source>
        <dbReference type="Pfam" id="PF25459"/>
    </source>
</evidence>
<reference evidence="2 3" key="1">
    <citation type="submission" date="2014-04" db="EMBL/GenBank/DDBJ databases">
        <authorList>
            <consortium name="DOE Joint Genome Institute"/>
            <person name="Kuo A."/>
            <person name="Gay G."/>
            <person name="Dore J."/>
            <person name="Kohler A."/>
            <person name="Nagy L.G."/>
            <person name="Floudas D."/>
            <person name="Copeland A."/>
            <person name="Barry K.W."/>
            <person name="Cichocki N."/>
            <person name="Veneault-Fourrey C."/>
            <person name="LaButti K."/>
            <person name="Lindquist E.A."/>
            <person name="Lipzen A."/>
            <person name="Lundell T."/>
            <person name="Morin E."/>
            <person name="Murat C."/>
            <person name="Sun H."/>
            <person name="Tunlid A."/>
            <person name="Henrissat B."/>
            <person name="Grigoriev I.V."/>
            <person name="Hibbett D.S."/>
            <person name="Martin F."/>
            <person name="Nordberg H.P."/>
            <person name="Cantor M.N."/>
            <person name="Hua S.X."/>
        </authorList>
    </citation>
    <scope>NUCLEOTIDE SEQUENCE [LARGE SCALE GENOMIC DNA]</scope>
    <source>
        <strain evidence="3">h7</strain>
    </source>
</reference>
<protein>
    <recommendedName>
        <fullName evidence="1">BBC1/AIM3 cysteine proteinase-fold domain-containing protein</fullName>
    </recommendedName>
</protein>
<dbReference type="OrthoDB" id="3357271at2759"/>
<dbReference type="EMBL" id="KN831779">
    <property type="protein sequence ID" value="KIM41929.1"/>
    <property type="molecule type" value="Genomic_DNA"/>
</dbReference>
<evidence type="ECO:0000313" key="3">
    <source>
        <dbReference type="Proteomes" id="UP000053424"/>
    </source>
</evidence>
<dbReference type="HOGENOM" id="CLU_826454_0_0_1"/>
<dbReference type="Pfam" id="PF25459">
    <property type="entry name" value="AIM3_BBC1_C"/>
    <property type="match status" value="1"/>
</dbReference>
<dbReference type="InterPro" id="IPR057402">
    <property type="entry name" value="AIM3_BBC1_C"/>
</dbReference>